<reference evidence="1 2" key="1">
    <citation type="journal article" date="2019" name="Sci. Rep.">
        <title>Orb-weaving spider Araneus ventricosus genome elucidates the spidroin gene catalogue.</title>
        <authorList>
            <person name="Kono N."/>
            <person name="Nakamura H."/>
            <person name="Ohtoshi R."/>
            <person name="Moran D.A.P."/>
            <person name="Shinohara A."/>
            <person name="Yoshida Y."/>
            <person name="Fujiwara M."/>
            <person name="Mori M."/>
            <person name="Tomita M."/>
            <person name="Arakawa K."/>
        </authorList>
    </citation>
    <scope>NUCLEOTIDE SEQUENCE [LARGE SCALE GENOMIC DNA]</scope>
</reference>
<name>A0A4Y2CVS1_ARAVE</name>
<dbReference type="AlphaFoldDB" id="A0A4Y2CVS1"/>
<organism evidence="1 2">
    <name type="scientific">Araneus ventricosus</name>
    <name type="common">Orbweaver spider</name>
    <name type="synonym">Epeira ventricosa</name>
    <dbReference type="NCBI Taxonomy" id="182803"/>
    <lineage>
        <taxon>Eukaryota</taxon>
        <taxon>Metazoa</taxon>
        <taxon>Ecdysozoa</taxon>
        <taxon>Arthropoda</taxon>
        <taxon>Chelicerata</taxon>
        <taxon>Arachnida</taxon>
        <taxon>Araneae</taxon>
        <taxon>Araneomorphae</taxon>
        <taxon>Entelegynae</taxon>
        <taxon>Araneoidea</taxon>
        <taxon>Araneidae</taxon>
        <taxon>Araneus</taxon>
    </lineage>
</organism>
<gene>
    <name evidence="1" type="ORF">AVEN_69755_1</name>
</gene>
<comment type="caution">
    <text evidence="1">The sequence shown here is derived from an EMBL/GenBank/DDBJ whole genome shotgun (WGS) entry which is preliminary data.</text>
</comment>
<evidence type="ECO:0000313" key="2">
    <source>
        <dbReference type="Proteomes" id="UP000499080"/>
    </source>
</evidence>
<protein>
    <submittedName>
        <fullName evidence="1">Uncharacterized protein</fullName>
    </submittedName>
</protein>
<keyword evidence="2" id="KW-1185">Reference proteome</keyword>
<dbReference type="EMBL" id="BGPR01000258">
    <property type="protein sequence ID" value="GBM08530.1"/>
    <property type="molecule type" value="Genomic_DNA"/>
</dbReference>
<sequence length="111" mass="12313">MTAVLAAMVMEYKCSLFKPVVFIARRPDTPQSQNGGLTPISYCTQPELDLITLLAECRAFISNWNYTTPANPRVIRGDTAAAFLCCWHIFAIDSSLVQRSGLCLRALSLTR</sequence>
<accession>A0A4Y2CVS1</accession>
<proteinExistence type="predicted"/>
<dbReference type="Proteomes" id="UP000499080">
    <property type="component" value="Unassembled WGS sequence"/>
</dbReference>
<evidence type="ECO:0000313" key="1">
    <source>
        <dbReference type="EMBL" id="GBM08530.1"/>
    </source>
</evidence>